<dbReference type="RefSeq" id="XP_007686311.1">
    <property type="nucleotide sequence ID" value="XM_007688121.1"/>
</dbReference>
<name>W6ZB55_COCMI</name>
<evidence type="ECO:0000313" key="1">
    <source>
        <dbReference type="EMBL" id="EUC47175.1"/>
    </source>
</evidence>
<reference evidence="1 2" key="1">
    <citation type="journal article" date="2013" name="PLoS Genet.">
        <title>Comparative genome structure, secondary metabolite, and effector coding capacity across Cochliobolus pathogens.</title>
        <authorList>
            <person name="Condon B.J."/>
            <person name="Leng Y."/>
            <person name="Wu D."/>
            <person name="Bushley K.E."/>
            <person name="Ohm R.A."/>
            <person name="Otillar R."/>
            <person name="Martin J."/>
            <person name="Schackwitz W."/>
            <person name="Grimwood J."/>
            <person name="MohdZainudin N."/>
            <person name="Xue C."/>
            <person name="Wang R."/>
            <person name="Manning V.A."/>
            <person name="Dhillon B."/>
            <person name="Tu Z.J."/>
            <person name="Steffenson B.J."/>
            <person name="Salamov A."/>
            <person name="Sun H."/>
            <person name="Lowry S."/>
            <person name="LaButti K."/>
            <person name="Han J."/>
            <person name="Copeland A."/>
            <person name="Lindquist E."/>
            <person name="Barry K."/>
            <person name="Schmutz J."/>
            <person name="Baker S.E."/>
            <person name="Ciuffetti L.M."/>
            <person name="Grigoriev I.V."/>
            <person name="Zhong S."/>
            <person name="Turgeon B.G."/>
        </authorList>
    </citation>
    <scope>NUCLEOTIDE SEQUENCE [LARGE SCALE GENOMIC DNA]</scope>
    <source>
        <strain evidence="1 2">ATCC 44560</strain>
    </source>
</reference>
<dbReference type="AlphaFoldDB" id="W6ZB55"/>
<dbReference type="HOGENOM" id="CLU_1959191_0_0_1"/>
<keyword evidence="2" id="KW-1185">Reference proteome</keyword>
<dbReference type="Proteomes" id="UP000054032">
    <property type="component" value="Unassembled WGS sequence"/>
</dbReference>
<protein>
    <submittedName>
        <fullName evidence="1">Uncharacterized protein</fullName>
    </submittedName>
</protein>
<dbReference type="KEGG" id="bor:COCMIDRAFT_24941"/>
<evidence type="ECO:0000313" key="2">
    <source>
        <dbReference type="Proteomes" id="UP000054032"/>
    </source>
</evidence>
<accession>W6ZB55</accession>
<dbReference type="EMBL" id="KI963956">
    <property type="protein sequence ID" value="EUC47175.1"/>
    <property type="molecule type" value="Genomic_DNA"/>
</dbReference>
<sequence length="128" mass="14304">MRIVALTCNDVIGNMSEQARIGTTTPPQSTHWNKRVFWTQPRLARDFVVYCIQQRHASLQPKGLGRARCKWNSLAASGQQRSARCEGSIRVARRDAEELGLTLQSGRLQCNSTVMLCTSYSTGTQHVP</sequence>
<organism evidence="1 2">
    <name type="scientific">Bipolaris oryzae ATCC 44560</name>
    <dbReference type="NCBI Taxonomy" id="930090"/>
    <lineage>
        <taxon>Eukaryota</taxon>
        <taxon>Fungi</taxon>
        <taxon>Dikarya</taxon>
        <taxon>Ascomycota</taxon>
        <taxon>Pezizomycotina</taxon>
        <taxon>Dothideomycetes</taxon>
        <taxon>Pleosporomycetidae</taxon>
        <taxon>Pleosporales</taxon>
        <taxon>Pleosporineae</taxon>
        <taxon>Pleosporaceae</taxon>
        <taxon>Bipolaris</taxon>
    </lineage>
</organism>
<gene>
    <name evidence="1" type="ORF">COCMIDRAFT_24941</name>
</gene>
<dbReference type="GeneID" id="19120666"/>
<proteinExistence type="predicted"/>